<organism evidence="1 2">
    <name type="scientific">Arthrobacter ginkgonis</name>
    <dbReference type="NCBI Taxonomy" id="1630594"/>
    <lineage>
        <taxon>Bacteria</taxon>
        <taxon>Bacillati</taxon>
        <taxon>Actinomycetota</taxon>
        <taxon>Actinomycetes</taxon>
        <taxon>Micrococcales</taxon>
        <taxon>Micrococcaceae</taxon>
        <taxon>Arthrobacter</taxon>
    </lineage>
</organism>
<protein>
    <submittedName>
        <fullName evidence="1">Uncharacterized protein</fullName>
    </submittedName>
</protein>
<evidence type="ECO:0000313" key="2">
    <source>
        <dbReference type="Proteomes" id="UP001500752"/>
    </source>
</evidence>
<evidence type="ECO:0000313" key="1">
    <source>
        <dbReference type="EMBL" id="GAA3680644.1"/>
    </source>
</evidence>
<reference evidence="2" key="1">
    <citation type="journal article" date="2019" name="Int. J. Syst. Evol. Microbiol.">
        <title>The Global Catalogue of Microorganisms (GCM) 10K type strain sequencing project: providing services to taxonomists for standard genome sequencing and annotation.</title>
        <authorList>
            <consortium name="The Broad Institute Genomics Platform"/>
            <consortium name="The Broad Institute Genome Sequencing Center for Infectious Disease"/>
            <person name="Wu L."/>
            <person name="Ma J."/>
        </authorList>
    </citation>
    <scope>NUCLEOTIDE SEQUENCE [LARGE SCALE GENOMIC DNA]</scope>
    <source>
        <strain evidence="2">JCM 30742</strain>
    </source>
</reference>
<dbReference type="EMBL" id="BAABEO010000011">
    <property type="protein sequence ID" value="GAA3680644.1"/>
    <property type="molecule type" value="Genomic_DNA"/>
</dbReference>
<keyword evidence="2" id="KW-1185">Reference proteome</keyword>
<comment type="caution">
    <text evidence="1">The sequence shown here is derived from an EMBL/GenBank/DDBJ whole genome shotgun (WGS) entry which is preliminary data.</text>
</comment>
<sequence>MSWRGWRTVSESAEVHDYLVALARNVEGITSKLPATVHATVGIRHGAVYTEVRGPRWGTFTLVQGSEAPETVYDGQYIHHHLIGEGMEDQLEHTQDTLDEIVDFLLSDRILTEGTSRILRRRYLSMPLADGDEWRFRWFNPR</sequence>
<accession>A0ABP7C9F6</accession>
<dbReference type="Proteomes" id="UP001500752">
    <property type="component" value="Unassembled WGS sequence"/>
</dbReference>
<gene>
    <name evidence="1" type="ORF">GCM10023081_18480</name>
</gene>
<name>A0ABP7C9F6_9MICC</name>
<proteinExistence type="predicted"/>